<dbReference type="InterPro" id="IPR023019">
    <property type="entry name" value="His_synth_HisIE"/>
</dbReference>
<gene>
    <name evidence="16" type="primary">hisI</name>
    <name evidence="16" type="synonym">hisIE</name>
    <name evidence="19" type="ORF">SD1D_1050</name>
</gene>
<evidence type="ECO:0000256" key="9">
    <source>
        <dbReference type="ARBA" id="ARBA00022490"/>
    </source>
</evidence>
<evidence type="ECO:0000256" key="1">
    <source>
        <dbReference type="ARBA" id="ARBA00000024"/>
    </source>
</evidence>
<dbReference type="NCBIfam" id="TIGR03188">
    <property type="entry name" value="histidine_hisI"/>
    <property type="match status" value="1"/>
</dbReference>
<evidence type="ECO:0000256" key="16">
    <source>
        <dbReference type="HAMAP-Rule" id="MF_01019"/>
    </source>
</evidence>
<evidence type="ECO:0000256" key="17">
    <source>
        <dbReference type="RuleBase" id="RU003657"/>
    </source>
</evidence>
<evidence type="ECO:0000259" key="18">
    <source>
        <dbReference type="Pfam" id="PF01502"/>
    </source>
</evidence>
<dbReference type="HAMAP" id="MF_01020">
    <property type="entry name" value="HisE"/>
    <property type="match status" value="1"/>
</dbReference>
<dbReference type="SUPFAM" id="SSF101386">
    <property type="entry name" value="all-alpha NTP pyrophosphatases"/>
    <property type="match status" value="1"/>
</dbReference>
<dbReference type="Pfam" id="PF01503">
    <property type="entry name" value="PRA-PH"/>
    <property type="match status" value="1"/>
</dbReference>
<comment type="catalytic activity">
    <reaction evidence="1 16">
        <text>1-(5-phospho-beta-D-ribosyl)-5'-AMP + H2O = 1-(5-phospho-beta-D-ribosyl)-5-[(5-phospho-beta-D-ribosylamino)methylideneamino]imidazole-4-carboxamide</text>
        <dbReference type="Rhea" id="RHEA:20049"/>
        <dbReference type="ChEBI" id="CHEBI:15377"/>
        <dbReference type="ChEBI" id="CHEBI:58435"/>
        <dbReference type="ChEBI" id="CHEBI:59457"/>
        <dbReference type="EC" id="3.5.4.19"/>
    </reaction>
</comment>
<keyword evidence="10 16" id="KW-0028">Amino-acid biosynthesis</keyword>
<comment type="pathway">
    <text evidence="4 16">Amino-acid biosynthesis; L-histidine biosynthesis; L-histidine from 5-phospho-alpha-D-ribose 1-diphosphate: step 3/9.</text>
</comment>
<dbReference type="KEGG" id="hsd:SD1D_1050"/>
<dbReference type="Proteomes" id="UP000196053">
    <property type="component" value="Chromosome I"/>
</dbReference>
<dbReference type="GO" id="GO:0005737">
    <property type="term" value="C:cytoplasm"/>
    <property type="evidence" value="ECO:0007669"/>
    <property type="project" value="UniProtKB-SubCell"/>
</dbReference>
<dbReference type="RefSeq" id="WP_087758785.1">
    <property type="nucleotide sequence ID" value="NZ_DUPS01000029.1"/>
</dbReference>
<keyword evidence="11 16" id="KW-0547">Nucleotide-binding</keyword>
<reference evidence="20" key="1">
    <citation type="submission" date="2015-09" db="EMBL/GenBank/DDBJ databases">
        <authorList>
            <person name="Wibberg D."/>
        </authorList>
    </citation>
    <scope>NUCLEOTIDE SEQUENCE [LARGE SCALE GENOMIC DNA]</scope>
    <source>
        <strain evidence="20">SD1D</strain>
    </source>
</reference>
<dbReference type="NCBIfam" id="NF002747">
    <property type="entry name" value="PRK02759.1"/>
    <property type="match status" value="1"/>
</dbReference>
<dbReference type="InterPro" id="IPR006062">
    <property type="entry name" value="His_biosynth"/>
</dbReference>
<dbReference type="InterPro" id="IPR011060">
    <property type="entry name" value="RibuloseP-bd_barrel"/>
</dbReference>
<evidence type="ECO:0000256" key="2">
    <source>
        <dbReference type="ARBA" id="ARBA00001460"/>
    </source>
</evidence>
<evidence type="ECO:0000256" key="6">
    <source>
        <dbReference type="ARBA" id="ARBA00007731"/>
    </source>
</evidence>
<evidence type="ECO:0000313" key="20">
    <source>
        <dbReference type="Proteomes" id="UP000196053"/>
    </source>
</evidence>
<evidence type="ECO:0000256" key="15">
    <source>
        <dbReference type="ARBA" id="ARBA00023268"/>
    </source>
</evidence>
<keyword evidence="14 16" id="KW-0368">Histidine biosynthesis</keyword>
<dbReference type="Gene3D" id="3.10.20.810">
    <property type="entry name" value="Phosphoribosyl-AMP cyclohydrolase"/>
    <property type="match status" value="1"/>
</dbReference>
<feature type="region of interest" description="Phosphoribosyl-ATP pyrophosphohydrolase" evidence="16">
    <location>
        <begin position="333"/>
        <end position="420"/>
    </location>
</feature>
<dbReference type="AlphaFoldDB" id="A0A0K8J4K5"/>
<evidence type="ECO:0000313" key="19">
    <source>
        <dbReference type="EMBL" id="CUH92596.1"/>
    </source>
</evidence>
<organism evidence="19 20">
    <name type="scientific">Herbinix luporum</name>
    <dbReference type="NCBI Taxonomy" id="1679721"/>
    <lineage>
        <taxon>Bacteria</taxon>
        <taxon>Bacillati</taxon>
        <taxon>Bacillota</taxon>
        <taxon>Clostridia</taxon>
        <taxon>Lachnospirales</taxon>
        <taxon>Lachnospiraceae</taxon>
        <taxon>Herbinix</taxon>
    </lineage>
</organism>
<sequence length="420" mass="47954">MPYKKIIPYIKAEGEINANLIRLAKRYSDEGADMLLLYNFSEDEEAKEDFLKLSKEIAGVIDIPFIIGCNVNNFDDIKRALYTGACGIMISFSLIKKQELIKEAAGRFGNDKIYLEVDQATFLETDNLFELCNNLGIGTLIIKQVDSSLAFNNILKQSPLNLIINVSNDNNDIINLLKASKVMGITSDYFKDNNILRFKHNLKKENISVNVFESKFSFSDFKLNDDGLIPVITQDYRTGQVLMLAYMNEEAYNRTITEGIMTYYSRSRKCLWLKGETSGNYQYVKEIFLDCDKDTLLAKVLPHGPACHTGNNTCFYTGLFDKEHKARDSYGVLQSVYDVIMDRKKNPKEGSYTNYLFEKGIDKILKKCGEEAAEIIIAAKNPETGELRYEIADFIYHLMVLMVQCGLDWEDICTELNDRK</sequence>
<accession>A0A0K8J4K5</accession>
<dbReference type="InterPro" id="IPR038019">
    <property type="entry name" value="PRib_AMP_CycHydrolase_sf"/>
</dbReference>
<dbReference type="Pfam" id="PF00977">
    <property type="entry name" value="His_biosynth"/>
    <property type="match status" value="1"/>
</dbReference>
<dbReference type="GO" id="GO:0000105">
    <property type="term" value="P:L-histidine biosynthetic process"/>
    <property type="evidence" value="ECO:0007669"/>
    <property type="project" value="UniProtKB-UniRule"/>
</dbReference>
<dbReference type="InterPro" id="IPR026660">
    <property type="entry name" value="PRA-CH"/>
</dbReference>
<evidence type="ECO:0000256" key="12">
    <source>
        <dbReference type="ARBA" id="ARBA00022801"/>
    </source>
</evidence>
<dbReference type="InterPro" id="IPR008179">
    <property type="entry name" value="HisE"/>
</dbReference>
<protein>
    <recommendedName>
        <fullName evidence="16">Histidine biosynthesis bifunctional protein HisIE</fullName>
    </recommendedName>
    <domain>
        <recommendedName>
            <fullName evidence="16">Phosphoribosyl-AMP cyclohydrolase</fullName>
            <shortName evidence="16">PRA-CH</shortName>
            <ecNumber evidence="16">3.5.4.19</ecNumber>
        </recommendedName>
    </domain>
    <domain>
        <recommendedName>
            <fullName evidence="16">Phosphoribosyl-ATP pyrophosphatase</fullName>
            <shortName evidence="16">PRA-PH</shortName>
            <ecNumber evidence="16">3.6.1.31</ecNumber>
        </recommendedName>
    </domain>
</protein>
<proteinExistence type="inferred from homology"/>
<comment type="similarity">
    <text evidence="7 16">In the N-terminal section; belongs to the PRA-CH family.</text>
</comment>
<evidence type="ECO:0000256" key="4">
    <source>
        <dbReference type="ARBA" id="ARBA00005169"/>
    </source>
</evidence>
<dbReference type="SUPFAM" id="SSF51366">
    <property type="entry name" value="Ribulose-phoshate binding barrel"/>
    <property type="match status" value="1"/>
</dbReference>
<evidence type="ECO:0000256" key="3">
    <source>
        <dbReference type="ARBA" id="ARBA00004496"/>
    </source>
</evidence>
<dbReference type="Gene3D" id="1.10.287.1080">
    <property type="entry name" value="MazG-like"/>
    <property type="match status" value="1"/>
</dbReference>
<dbReference type="InterPro" id="IPR013785">
    <property type="entry name" value="Aldolase_TIM"/>
</dbReference>
<dbReference type="OrthoDB" id="9795769at2"/>
<comment type="similarity">
    <text evidence="6 16">In the C-terminal section; belongs to the PRA-PH family.</text>
</comment>
<dbReference type="SUPFAM" id="SSF141734">
    <property type="entry name" value="HisI-like"/>
    <property type="match status" value="1"/>
</dbReference>
<evidence type="ECO:0000256" key="13">
    <source>
        <dbReference type="ARBA" id="ARBA00022840"/>
    </source>
</evidence>
<dbReference type="HAMAP" id="MF_01019">
    <property type="entry name" value="HisIE"/>
    <property type="match status" value="1"/>
</dbReference>
<dbReference type="GO" id="GO:0004636">
    <property type="term" value="F:phosphoribosyl-ATP diphosphatase activity"/>
    <property type="evidence" value="ECO:0007669"/>
    <property type="project" value="UniProtKB-UniRule"/>
</dbReference>
<dbReference type="PANTHER" id="PTHR42945">
    <property type="entry name" value="HISTIDINE BIOSYNTHESIS BIFUNCTIONAL PROTEIN"/>
    <property type="match status" value="1"/>
</dbReference>
<evidence type="ECO:0000256" key="10">
    <source>
        <dbReference type="ARBA" id="ARBA00022605"/>
    </source>
</evidence>
<dbReference type="GO" id="GO:0005524">
    <property type="term" value="F:ATP binding"/>
    <property type="evidence" value="ECO:0007669"/>
    <property type="project" value="UniProtKB-KW"/>
</dbReference>
<dbReference type="InterPro" id="IPR021130">
    <property type="entry name" value="PRib-ATP_PPHydrolase-like"/>
</dbReference>
<dbReference type="Gene3D" id="3.20.20.70">
    <property type="entry name" value="Aldolase class I"/>
    <property type="match status" value="1"/>
</dbReference>
<comment type="subcellular location">
    <subcellularLocation>
        <location evidence="3 16">Cytoplasm</location>
    </subcellularLocation>
</comment>
<dbReference type="EC" id="3.5.4.19" evidence="16"/>
<keyword evidence="12 16" id="KW-0378">Hydrolase</keyword>
<dbReference type="GO" id="GO:0004635">
    <property type="term" value="F:phosphoribosyl-AMP cyclohydrolase activity"/>
    <property type="evidence" value="ECO:0007669"/>
    <property type="project" value="UniProtKB-UniRule"/>
</dbReference>
<keyword evidence="9 16" id="KW-0963">Cytoplasm</keyword>
<evidence type="ECO:0000256" key="14">
    <source>
        <dbReference type="ARBA" id="ARBA00023102"/>
    </source>
</evidence>
<dbReference type="Pfam" id="PF01502">
    <property type="entry name" value="PRA-CH"/>
    <property type="match status" value="1"/>
</dbReference>
<feature type="region of interest" description="Phosphoribosyl-AMP cyclohydrolase" evidence="16">
    <location>
        <begin position="1"/>
        <end position="332"/>
    </location>
</feature>
<dbReference type="EC" id="3.6.1.31" evidence="16"/>
<comment type="catalytic activity">
    <reaction evidence="2 16">
        <text>1-(5-phospho-beta-D-ribosyl)-ATP + H2O = 1-(5-phospho-beta-D-ribosyl)-5'-AMP + diphosphate + H(+)</text>
        <dbReference type="Rhea" id="RHEA:22828"/>
        <dbReference type="ChEBI" id="CHEBI:15377"/>
        <dbReference type="ChEBI" id="CHEBI:15378"/>
        <dbReference type="ChEBI" id="CHEBI:33019"/>
        <dbReference type="ChEBI" id="CHEBI:59457"/>
        <dbReference type="ChEBI" id="CHEBI:73183"/>
        <dbReference type="EC" id="3.6.1.31"/>
    </reaction>
</comment>
<evidence type="ECO:0000256" key="5">
    <source>
        <dbReference type="ARBA" id="ARBA00005204"/>
    </source>
</evidence>
<dbReference type="InterPro" id="IPR002496">
    <property type="entry name" value="PRib_AMP_CycHydrolase_dom"/>
</dbReference>
<dbReference type="EMBL" id="LN879430">
    <property type="protein sequence ID" value="CUH92596.1"/>
    <property type="molecule type" value="Genomic_DNA"/>
</dbReference>
<name>A0A0K8J4K5_9FIRM</name>
<comment type="pathway">
    <text evidence="5 16">Amino-acid biosynthesis; L-histidine biosynthesis; L-histidine from 5-phospho-alpha-D-ribose 1-diphosphate: step 2/9.</text>
</comment>
<feature type="domain" description="Phosphoribosyl-AMP cyclohydrolase" evidence="18">
    <location>
        <begin position="243"/>
        <end position="316"/>
    </location>
</feature>
<dbReference type="FunFam" id="3.10.20.810:FF:000001">
    <property type="entry name" value="Histidine biosynthesis bifunctional protein HisIE"/>
    <property type="match status" value="1"/>
</dbReference>
<dbReference type="PANTHER" id="PTHR42945:SF9">
    <property type="entry name" value="HISTIDINE BIOSYNTHESIS BIFUNCTIONAL PROTEIN HISIE"/>
    <property type="match status" value="1"/>
</dbReference>
<keyword evidence="15 16" id="KW-0511">Multifunctional enzyme</keyword>
<comment type="similarity">
    <text evidence="8 17">Belongs to the HisA/HisF family.</text>
</comment>
<dbReference type="HAMAP" id="MF_01021">
    <property type="entry name" value="HisI"/>
    <property type="match status" value="1"/>
</dbReference>
<evidence type="ECO:0000256" key="8">
    <source>
        <dbReference type="ARBA" id="ARBA00009667"/>
    </source>
</evidence>
<evidence type="ECO:0000256" key="7">
    <source>
        <dbReference type="ARBA" id="ARBA00008299"/>
    </source>
</evidence>
<dbReference type="CDD" id="cd11534">
    <property type="entry name" value="NTP-PPase_HisIE_like"/>
    <property type="match status" value="1"/>
</dbReference>
<keyword evidence="13 16" id="KW-0067">ATP-binding</keyword>
<dbReference type="NCBIfam" id="NF000768">
    <property type="entry name" value="PRK00051.1"/>
    <property type="match status" value="1"/>
</dbReference>
<evidence type="ECO:0000256" key="11">
    <source>
        <dbReference type="ARBA" id="ARBA00022741"/>
    </source>
</evidence>
<dbReference type="UniPathway" id="UPA00031">
    <property type="reaction ID" value="UER00007"/>
</dbReference>
<keyword evidence="20" id="KW-1185">Reference proteome</keyword>